<gene>
    <name evidence="20" type="ORF">HHL11_32315</name>
</gene>
<keyword evidence="8" id="KW-0408">Iron</keyword>
<evidence type="ECO:0000256" key="9">
    <source>
        <dbReference type="ARBA" id="ARBA00023065"/>
    </source>
</evidence>
<dbReference type="InterPro" id="IPR037066">
    <property type="entry name" value="Plug_dom_sf"/>
</dbReference>
<accession>A0A848HCL3</accession>
<dbReference type="Gene3D" id="2.170.130.10">
    <property type="entry name" value="TonB-dependent receptor, plug domain"/>
    <property type="match status" value="1"/>
</dbReference>
<dbReference type="InterPro" id="IPR010105">
    <property type="entry name" value="TonB_sidphr_rcpt"/>
</dbReference>
<dbReference type="GO" id="GO:0009279">
    <property type="term" value="C:cell outer membrane"/>
    <property type="evidence" value="ECO:0007669"/>
    <property type="project" value="UniProtKB-SubCell"/>
</dbReference>
<organism evidence="20 21">
    <name type="scientific">Ramlibacter agri</name>
    <dbReference type="NCBI Taxonomy" id="2728837"/>
    <lineage>
        <taxon>Bacteria</taxon>
        <taxon>Pseudomonadati</taxon>
        <taxon>Pseudomonadota</taxon>
        <taxon>Betaproteobacteria</taxon>
        <taxon>Burkholderiales</taxon>
        <taxon>Comamonadaceae</taxon>
        <taxon>Ramlibacter</taxon>
    </lineage>
</organism>
<keyword evidence="13 14" id="KW-0998">Cell outer membrane</keyword>
<dbReference type="PANTHER" id="PTHR32552:SF82">
    <property type="entry name" value="FCUA PROTEIN"/>
    <property type="match status" value="1"/>
</dbReference>
<keyword evidence="11 14" id="KW-0472">Membrane</keyword>
<dbReference type="InterPro" id="IPR012910">
    <property type="entry name" value="Plug_dom"/>
</dbReference>
<dbReference type="EMBL" id="JABBFX010000005">
    <property type="protein sequence ID" value="NML48475.1"/>
    <property type="molecule type" value="Genomic_DNA"/>
</dbReference>
<evidence type="ECO:0000256" key="3">
    <source>
        <dbReference type="ARBA" id="ARBA00022448"/>
    </source>
</evidence>
<dbReference type="Pfam" id="PF00593">
    <property type="entry name" value="TonB_dep_Rec_b-barrel"/>
    <property type="match status" value="1"/>
</dbReference>
<dbReference type="SUPFAM" id="SSF56935">
    <property type="entry name" value="Porins"/>
    <property type="match status" value="1"/>
</dbReference>
<dbReference type="Proteomes" id="UP000541185">
    <property type="component" value="Unassembled WGS sequence"/>
</dbReference>
<evidence type="ECO:0000256" key="1">
    <source>
        <dbReference type="ARBA" id="ARBA00004571"/>
    </source>
</evidence>
<evidence type="ECO:0000256" key="16">
    <source>
        <dbReference type="RuleBase" id="RU003357"/>
    </source>
</evidence>
<dbReference type="InterPro" id="IPR039426">
    <property type="entry name" value="TonB-dep_rcpt-like"/>
</dbReference>
<dbReference type="PROSITE" id="PS01156">
    <property type="entry name" value="TONB_DEPENDENT_REC_2"/>
    <property type="match status" value="1"/>
</dbReference>
<evidence type="ECO:0000256" key="6">
    <source>
        <dbReference type="ARBA" id="ARBA00022692"/>
    </source>
</evidence>
<dbReference type="PANTHER" id="PTHR32552">
    <property type="entry name" value="FERRICHROME IRON RECEPTOR-RELATED"/>
    <property type="match status" value="1"/>
</dbReference>
<dbReference type="InterPro" id="IPR010917">
    <property type="entry name" value="TonB_rcpt_CS"/>
</dbReference>
<dbReference type="PROSITE" id="PS52016">
    <property type="entry name" value="TONB_DEPENDENT_REC_3"/>
    <property type="match status" value="1"/>
</dbReference>
<dbReference type="CDD" id="cd01347">
    <property type="entry name" value="ligand_gated_channel"/>
    <property type="match status" value="1"/>
</dbReference>
<evidence type="ECO:0000256" key="17">
    <source>
        <dbReference type="SAM" id="SignalP"/>
    </source>
</evidence>
<evidence type="ECO:0000256" key="14">
    <source>
        <dbReference type="PROSITE-ProRule" id="PRU01360"/>
    </source>
</evidence>
<keyword evidence="21" id="KW-1185">Reference proteome</keyword>
<keyword evidence="9" id="KW-0406">Ion transport</keyword>
<feature type="chain" id="PRO_5032766502" evidence="17">
    <location>
        <begin position="24"/>
        <end position="729"/>
    </location>
</feature>
<dbReference type="RefSeq" id="WP_169422814.1">
    <property type="nucleotide sequence ID" value="NZ_JABBFX010000005.1"/>
</dbReference>
<sequence length="729" mass="77251">MPHQLRPVAAAAALALLASGSWAQQQDSAATPTLSTVTVRASADASAQGLSPAFPGGQVARGGRAGILGTQDNMETPFSITSYTNEYILDRQASSVGAVLRSDPFVGVARGFGNFQEAYFIRGFVVTSDDTAYNGLYSLMPRQYIATELFERVEVLRGATAFLTGATPSGNGLGGAINLLPKRAPNEPLNRVSVETGSGGYGHVSADIARRFGPDGSTGIRVNAGYRDGGTGVDSEKQKTTVASVGLDWHNRDVRLSGDIGWQENQFKQTRPSVTPAGATSIPAPNASVNFAQPWTYSNEKDLFGTLRGEWDINSAVTAWAAYGGRRGDESNRLAGFNLTNGSTGDGYTYRYDNVREDQVDTGELGLRGKLRTGSVGHEWVVAASRFKSTEKNAYKMDFFNQQATNLFNPVYSALPAFSGAEFAGGNLAAPGVTNRINLTSYALGDTLSLVNDTVLLTLGARHQQMHTTAYDFNTGAVNANGDYDKSRTSPALGAVWKVNKQFSAYANYIEGLTKGDVAPPGTTNANAVFAPYVTKQQEVGLKYDAGRLGAGLALFSIERPRSTGGGVGQTFTQSGKDRHQGVELSVFGEATRGLRLLGGVTWLDAKQVSTGDATTEGKRVIGVPKMQGSIGAEWDVPGVDRLALDARLTAGGSRYADAANTLKVGGWGRVDVGARYLMEVGGRLVTLRARIDNLADRSYWASTGGYPGQGYMVVGAPRTFSLGASIDF</sequence>
<name>A0A848HCL3_9BURK</name>
<keyword evidence="10 16" id="KW-0798">TonB box</keyword>
<evidence type="ECO:0000313" key="20">
    <source>
        <dbReference type="EMBL" id="NML48475.1"/>
    </source>
</evidence>
<evidence type="ECO:0000256" key="13">
    <source>
        <dbReference type="ARBA" id="ARBA00023237"/>
    </source>
</evidence>
<evidence type="ECO:0000256" key="5">
    <source>
        <dbReference type="ARBA" id="ARBA00022496"/>
    </source>
</evidence>
<evidence type="ECO:0000256" key="15">
    <source>
        <dbReference type="PROSITE-ProRule" id="PRU10144"/>
    </source>
</evidence>
<reference evidence="20 21" key="1">
    <citation type="submission" date="2020-04" db="EMBL/GenBank/DDBJ databases">
        <title>Ramlibacter sp. G-1-2-2 isolated from soil.</title>
        <authorList>
            <person name="Dahal R.H."/>
        </authorList>
    </citation>
    <scope>NUCLEOTIDE SEQUENCE [LARGE SCALE GENOMIC DNA]</scope>
    <source>
        <strain evidence="20 21">G-1-2-2</strain>
    </source>
</reference>
<dbReference type="NCBIfam" id="TIGR01783">
    <property type="entry name" value="TonB-siderophor"/>
    <property type="match status" value="1"/>
</dbReference>
<dbReference type="Pfam" id="PF07715">
    <property type="entry name" value="Plug"/>
    <property type="match status" value="1"/>
</dbReference>
<comment type="similarity">
    <text evidence="2 14 16">Belongs to the TonB-dependent receptor family.</text>
</comment>
<evidence type="ECO:0000259" key="19">
    <source>
        <dbReference type="Pfam" id="PF07715"/>
    </source>
</evidence>
<evidence type="ECO:0000259" key="18">
    <source>
        <dbReference type="Pfam" id="PF00593"/>
    </source>
</evidence>
<evidence type="ECO:0000256" key="7">
    <source>
        <dbReference type="ARBA" id="ARBA00022729"/>
    </source>
</evidence>
<comment type="subcellular location">
    <subcellularLocation>
        <location evidence="1 14">Cell outer membrane</location>
        <topology evidence="1 14">Multi-pass membrane protein</topology>
    </subcellularLocation>
</comment>
<evidence type="ECO:0000256" key="4">
    <source>
        <dbReference type="ARBA" id="ARBA00022452"/>
    </source>
</evidence>
<keyword evidence="12 20" id="KW-0675">Receptor</keyword>
<evidence type="ECO:0000256" key="2">
    <source>
        <dbReference type="ARBA" id="ARBA00009810"/>
    </source>
</evidence>
<dbReference type="InterPro" id="IPR036942">
    <property type="entry name" value="Beta-barrel_TonB_sf"/>
</dbReference>
<feature type="short sequence motif" description="TonB C-terminal box" evidence="15">
    <location>
        <begin position="712"/>
        <end position="729"/>
    </location>
</feature>
<keyword evidence="5" id="KW-0410">Iron transport</keyword>
<dbReference type="Gene3D" id="2.40.170.20">
    <property type="entry name" value="TonB-dependent receptor, beta-barrel domain"/>
    <property type="match status" value="1"/>
</dbReference>
<keyword evidence="6 14" id="KW-0812">Transmembrane</keyword>
<evidence type="ECO:0000256" key="11">
    <source>
        <dbReference type="ARBA" id="ARBA00023136"/>
    </source>
</evidence>
<dbReference type="GO" id="GO:0038023">
    <property type="term" value="F:signaling receptor activity"/>
    <property type="evidence" value="ECO:0007669"/>
    <property type="project" value="InterPro"/>
</dbReference>
<feature type="signal peptide" evidence="17">
    <location>
        <begin position="1"/>
        <end position="23"/>
    </location>
</feature>
<keyword evidence="3 14" id="KW-0813">Transport</keyword>
<feature type="domain" description="TonB-dependent receptor-like beta-barrel" evidence="18">
    <location>
        <begin position="256"/>
        <end position="695"/>
    </location>
</feature>
<evidence type="ECO:0000256" key="8">
    <source>
        <dbReference type="ARBA" id="ARBA00023004"/>
    </source>
</evidence>
<feature type="domain" description="TonB-dependent receptor plug" evidence="19">
    <location>
        <begin position="73"/>
        <end position="167"/>
    </location>
</feature>
<evidence type="ECO:0000256" key="12">
    <source>
        <dbReference type="ARBA" id="ARBA00023170"/>
    </source>
</evidence>
<keyword evidence="4 14" id="KW-1134">Transmembrane beta strand</keyword>
<proteinExistence type="inferred from homology"/>
<protein>
    <submittedName>
        <fullName evidence="20">TonB-dependent receptor</fullName>
    </submittedName>
</protein>
<dbReference type="InterPro" id="IPR000531">
    <property type="entry name" value="Beta-barrel_TonB"/>
</dbReference>
<dbReference type="AlphaFoldDB" id="A0A848HCL3"/>
<comment type="caution">
    <text evidence="20">The sequence shown here is derived from an EMBL/GenBank/DDBJ whole genome shotgun (WGS) entry which is preliminary data.</text>
</comment>
<evidence type="ECO:0000256" key="10">
    <source>
        <dbReference type="ARBA" id="ARBA00023077"/>
    </source>
</evidence>
<dbReference type="GO" id="GO:0015891">
    <property type="term" value="P:siderophore transport"/>
    <property type="evidence" value="ECO:0007669"/>
    <property type="project" value="InterPro"/>
</dbReference>
<evidence type="ECO:0000313" key="21">
    <source>
        <dbReference type="Proteomes" id="UP000541185"/>
    </source>
</evidence>
<dbReference type="GO" id="GO:0015344">
    <property type="term" value="F:siderophore uptake transmembrane transporter activity"/>
    <property type="evidence" value="ECO:0007669"/>
    <property type="project" value="TreeGrafter"/>
</dbReference>
<keyword evidence="7 17" id="KW-0732">Signal</keyword>